<keyword evidence="2" id="KW-1133">Transmembrane helix</keyword>
<dbReference type="GeneID" id="8682207"/>
<dbReference type="eggNOG" id="arCOG00385">
    <property type="taxonomic scope" value="Archaea"/>
</dbReference>
<dbReference type="Proteomes" id="UP000001882">
    <property type="component" value="Chromosome"/>
</dbReference>
<keyword evidence="2" id="KW-0472">Membrane</keyword>
<dbReference type="InParanoid" id="D1Z1C6"/>
<dbReference type="RefSeq" id="WP_012901172.1">
    <property type="nucleotide sequence ID" value="NC_013665.1"/>
</dbReference>
<protein>
    <submittedName>
        <fullName evidence="3">Uncharacterized protein</fullName>
    </submittedName>
</protein>
<evidence type="ECO:0000313" key="4">
    <source>
        <dbReference type="Proteomes" id="UP000001882"/>
    </source>
</evidence>
<evidence type="ECO:0000256" key="2">
    <source>
        <dbReference type="SAM" id="Phobius"/>
    </source>
</evidence>
<dbReference type="STRING" id="304371.MCP_2426"/>
<dbReference type="EMBL" id="AP011532">
    <property type="protein sequence ID" value="BAI62498.1"/>
    <property type="molecule type" value="Genomic_DNA"/>
</dbReference>
<dbReference type="OrthoDB" id="383313at2157"/>
<sequence>MSNGRSLGSGGFKPNGSLSNIIVVVLVVVVLILCAGVFLMYNNEKGANNDAAAAKQAFGALNDSYNDLSGKYTALVANNADLKERFDQLETKYDNVSTDYASLKNQSDTMTVKVGEFLESEPTVAYNYRITSSLGANNTSDMKLTVNVFNVGNSDVSSVLVKVTIQSLADNSTGELVRTISSIPSLSSRSIDFTLDNSTRVQSVWVNIN</sequence>
<dbReference type="KEGG" id="mpd:MCP_2426"/>
<evidence type="ECO:0000313" key="3">
    <source>
        <dbReference type="EMBL" id="BAI62498.1"/>
    </source>
</evidence>
<reference evidence="4" key="3">
    <citation type="journal article" date="2011" name="PLoS ONE">
        <title>Genome sequence of a mesophilic hydrogenotrophic methanogen Methanocella paludicola, the first cultivated representative of the order Methanocellales.</title>
        <authorList>
            <person name="Sakai S."/>
            <person name="Takaki Y."/>
            <person name="Shimamura S."/>
            <person name="Sekine M."/>
            <person name="Tajima T."/>
            <person name="Kosugi H."/>
            <person name="Ichikawa N."/>
            <person name="Tasumi E."/>
            <person name="Hiraki A.T."/>
            <person name="Shimizu A."/>
            <person name="Kato Y."/>
            <person name="Nishiko R."/>
            <person name="Mori K."/>
            <person name="Fujita N."/>
            <person name="Imachi H."/>
            <person name="Takai K."/>
        </authorList>
    </citation>
    <scope>NUCLEOTIDE SEQUENCE [LARGE SCALE GENOMIC DNA]</scope>
    <source>
        <strain evidence="4">DSM 17711 / JCM 13418 / NBRC 101707 / SANAE</strain>
    </source>
</reference>
<feature type="coiled-coil region" evidence="1">
    <location>
        <begin position="72"/>
        <end position="106"/>
    </location>
</feature>
<reference evidence="3 4" key="2">
    <citation type="journal article" date="2008" name="Int. J. Syst. Evol. Microbiol.">
        <title>Methanocella paludicola gen. nov., sp. nov., a methane-producing archaeon, the first isolate of the lineage 'Rice Cluster I', and proposal of the new archaeal order Methanocellales ord. nov.</title>
        <authorList>
            <person name="Sakai S."/>
            <person name="Imachi H."/>
            <person name="Hanada S."/>
            <person name="Ohashi A."/>
            <person name="Harada H."/>
            <person name="Kamagata Y."/>
        </authorList>
    </citation>
    <scope>NUCLEOTIDE SEQUENCE [LARGE SCALE GENOMIC DNA]</scope>
    <source>
        <strain evidence="4">DSM 17711 / JCM 13418 / NBRC 101707 / SANAE</strain>
    </source>
</reference>
<feature type="transmembrane region" description="Helical" evidence="2">
    <location>
        <begin position="20"/>
        <end position="41"/>
    </location>
</feature>
<keyword evidence="1" id="KW-0175">Coiled coil</keyword>
<keyword evidence="4" id="KW-1185">Reference proteome</keyword>
<evidence type="ECO:0000256" key="1">
    <source>
        <dbReference type="SAM" id="Coils"/>
    </source>
</evidence>
<accession>D1Z1C6</accession>
<reference evidence="3 4" key="1">
    <citation type="journal article" date="2007" name="Appl. Environ. Microbiol.">
        <title>Isolation of key methanogens for global methane emission from rice paddy fields: a novel isolate affiliated with the clone cluster rice cluster I.</title>
        <authorList>
            <person name="Sakai S."/>
            <person name="Imachi H."/>
            <person name="Sekiguchi Y."/>
            <person name="Ohashi A."/>
            <person name="Harada H."/>
            <person name="Kamagata Y."/>
        </authorList>
    </citation>
    <scope>NUCLEOTIDE SEQUENCE [LARGE SCALE GENOMIC DNA]</scope>
    <source>
        <strain evidence="4">DSM 17711 / JCM 13418 / NBRC 101707 / SANAE</strain>
    </source>
</reference>
<dbReference type="AlphaFoldDB" id="D1Z1C6"/>
<keyword evidence="2" id="KW-0812">Transmembrane</keyword>
<proteinExistence type="predicted"/>
<dbReference type="SMR" id="D1Z1C6"/>
<name>D1Z1C6_METPS</name>
<gene>
    <name evidence="3" type="ordered locus">MCP_2426</name>
</gene>
<organism evidence="3 4">
    <name type="scientific">Methanocella paludicola (strain DSM 17711 / JCM 13418 / NBRC 101707 / SANAE)</name>
    <dbReference type="NCBI Taxonomy" id="304371"/>
    <lineage>
        <taxon>Archaea</taxon>
        <taxon>Methanobacteriati</taxon>
        <taxon>Methanobacteriota</taxon>
        <taxon>Stenosarchaea group</taxon>
        <taxon>Methanomicrobia</taxon>
        <taxon>Methanocellales</taxon>
        <taxon>Methanocellaceae</taxon>
        <taxon>Methanocella</taxon>
    </lineage>
</organism>